<dbReference type="Proteomes" id="UP000663881">
    <property type="component" value="Unassembled WGS sequence"/>
</dbReference>
<dbReference type="GO" id="GO:0016274">
    <property type="term" value="F:protein-arginine N-methyltransferase activity"/>
    <property type="evidence" value="ECO:0007669"/>
    <property type="project" value="InterPro"/>
</dbReference>
<protein>
    <recommendedName>
        <fullName evidence="2">PRMT5 arginine-N-methyltransferase domain-containing protein</fullName>
    </recommendedName>
</protein>
<dbReference type="InterPro" id="IPR029063">
    <property type="entry name" value="SAM-dependent_MTases_sf"/>
</dbReference>
<dbReference type="SUPFAM" id="SSF53335">
    <property type="entry name" value="S-adenosyl-L-methionine-dependent methyltransferases"/>
    <property type="match status" value="1"/>
</dbReference>
<dbReference type="GO" id="GO:0042054">
    <property type="term" value="F:histone methyltransferase activity"/>
    <property type="evidence" value="ECO:0007669"/>
    <property type="project" value="TreeGrafter"/>
</dbReference>
<evidence type="ECO:0000256" key="1">
    <source>
        <dbReference type="ARBA" id="ARBA00022691"/>
    </source>
</evidence>
<dbReference type="Pfam" id="PF05185">
    <property type="entry name" value="PRMT5"/>
    <property type="match status" value="1"/>
</dbReference>
<dbReference type="GO" id="GO:0005634">
    <property type="term" value="C:nucleus"/>
    <property type="evidence" value="ECO:0007669"/>
    <property type="project" value="TreeGrafter"/>
</dbReference>
<dbReference type="PANTHER" id="PTHR11006:SF53">
    <property type="entry name" value="PROTEIN ARGININE N-METHYLTRANSFERASE 3"/>
    <property type="match status" value="1"/>
</dbReference>
<proteinExistence type="predicted"/>
<dbReference type="InterPro" id="IPR035075">
    <property type="entry name" value="PRMT5"/>
</dbReference>
<dbReference type="OrthoDB" id="441068at2759"/>
<reference evidence="3" key="1">
    <citation type="submission" date="2021-02" db="EMBL/GenBank/DDBJ databases">
        <authorList>
            <person name="Nowell W R."/>
        </authorList>
    </citation>
    <scope>NUCLEOTIDE SEQUENCE</scope>
</reference>
<name>A0A813ZV07_9BILA</name>
<evidence type="ECO:0000259" key="2">
    <source>
        <dbReference type="Pfam" id="PF05185"/>
    </source>
</evidence>
<evidence type="ECO:0000313" key="4">
    <source>
        <dbReference type="EMBL" id="CAF4037271.1"/>
    </source>
</evidence>
<dbReference type="Proteomes" id="UP000663891">
    <property type="component" value="Unassembled WGS sequence"/>
</dbReference>
<evidence type="ECO:0000313" key="3">
    <source>
        <dbReference type="EMBL" id="CAF0903628.1"/>
    </source>
</evidence>
<dbReference type="EMBL" id="CAJNON010000065">
    <property type="protein sequence ID" value="CAF0903628.1"/>
    <property type="molecule type" value="Genomic_DNA"/>
</dbReference>
<feature type="domain" description="PRMT5 arginine-N-methyltransferase" evidence="2">
    <location>
        <begin position="15"/>
        <end position="164"/>
    </location>
</feature>
<keyword evidence="1" id="KW-0949">S-adenosyl-L-methionine</keyword>
<dbReference type="PANTHER" id="PTHR11006">
    <property type="entry name" value="PROTEIN ARGININE N-METHYLTRANSFERASE"/>
    <property type="match status" value="1"/>
</dbReference>
<gene>
    <name evidence="4" type="ORF">OKA104_LOCUS31941</name>
    <name evidence="3" type="ORF">VCS650_LOCUS9449</name>
</gene>
<sequence length="307" mass="35750">MESEQVHTADEIALLNNLTDNYDSLRYCLLKAQTFDMKSYGFPAIYYKIMETDKQRVQSFVDAFEKYNWLKDSVVCEIGCGRFALTDHYLNHCKKAYLIESNPAVYDFIEEKLRKNNWQDKVVVIRGDVMKINELPEKVDFVIGELMSVFCANQHQVPIFKHARKWLNENGKLLPEKIKNFIQVGYTYFDSEHKFYPLMFTRHWPALLTTKVLVNVIDLYTVDEMTVNVIVKVKAVLSGKVNCVLLNSYVQVAEGCNFTGTDSLMQHTVVKLDNKTPFIMKEDQEYQLRIKFTYATTVDEASFEITE</sequence>
<organism evidence="3 5">
    <name type="scientific">Adineta steineri</name>
    <dbReference type="NCBI Taxonomy" id="433720"/>
    <lineage>
        <taxon>Eukaryota</taxon>
        <taxon>Metazoa</taxon>
        <taxon>Spiralia</taxon>
        <taxon>Gnathifera</taxon>
        <taxon>Rotifera</taxon>
        <taxon>Eurotatoria</taxon>
        <taxon>Bdelloidea</taxon>
        <taxon>Adinetida</taxon>
        <taxon>Adinetidae</taxon>
        <taxon>Adineta</taxon>
    </lineage>
</organism>
<accession>A0A813ZV07</accession>
<dbReference type="EMBL" id="CAJOAY010003730">
    <property type="protein sequence ID" value="CAF4037271.1"/>
    <property type="molecule type" value="Genomic_DNA"/>
</dbReference>
<dbReference type="AlphaFoldDB" id="A0A813ZV07"/>
<dbReference type="Gene3D" id="3.40.50.150">
    <property type="entry name" value="Vaccinia Virus protein VP39"/>
    <property type="match status" value="1"/>
</dbReference>
<dbReference type="InterPro" id="IPR025799">
    <property type="entry name" value="Arg_MeTrfase"/>
</dbReference>
<comment type="caution">
    <text evidence="3">The sequence shown here is derived from an EMBL/GenBank/DDBJ whole genome shotgun (WGS) entry which is preliminary data.</text>
</comment>
<evidence type="ECO:0000313" key="5">
    <source>
        <dbReference type="Proteomes" id="UP000663891"/>
    </source>
</evidence>